<sequence length="273" mass="30774">MLFRNNSIGCVLFGDMVDQILSYLEEGRVEPLIVIEQFFKPSRWNVNPNFFPSHFDVSKLRIDLNLDEVKEFHNRLNYRKLPGKSSNSAKISQVTSHGPRSSVDEIKNGDEGPIWIAGTICPKKVETPIGNIYECGKCGHTYRSASLRFKVEVMVYVGTESIMLLMWDRKTVQLCGRQAEQIKDEEYDHVYTIKKICDDEDIVEINHPKPVQNTTSANLIETGCSDSIDISTVVVNLHNDTESMDGVEDNVTSLKSKTSAKRAPVGAKVVRAY</sequence>
<dbReference type="Proteomes" id="UP000289738">
    <property type="component" value="Chromosome B05"/>
</dbReference>
<dbReference type="InterPro" id="IPR012340">
    <property type="entry name" value="NA-bd_OB-fold"/>
</dbReference>
<evidence type="ECO:0000313" key="2">
    <source>
        <dbReference type="EMBL" id="RYR08571.1"/>
    </source>
</evidence>
<feature type="region of interest" description="Disordered" evidence="1">
    <location>
        <begin position="83"/>
        <end position="103"/>
    </location>
</feature>
<proteinExistence type="predicted"/>
<protein>
    <recommendedName>
        <fullName evidence="4">Replication factor A C-terminal domain-containing protein</fullName>
    </recommendedName>
</protein>
<evidence type="ECO:0008006" key="4">
    <source>
        <dbReference type="Google" id="ProtNLM"/>
    </source>
</evidence>
<comment type="caution">
    <text evidence="2">The sequence shown here is derived from an EMBL/GenBank/DDBJ whole genome shotgun (WGS) entry which is preliminary data.</text>
</comment>
<evidence type="ECO:0000256" key="1">
    <source>
        <dbReference type="SAM" id="MobiDB-lite"/>
    </source>
</evidence>
<keyword evidence="3" id="KW-1185">Reference proteome</keyword>
<accession>A0A444Z307</accession>
<dbReference type="Gene3D" id="2.40.50.140">
    <property type="entry name" value="Nucleic acid-binding proteins"/>
    <property type="match status" value="1"/>
</dbReference>
<gene>
    <name evidence="2" type="ORF">Ahy_B05g076309</name>
</gene>
<feature type="compositionally biased region" description="Polar residues" evidence="1">
    <location>
        <begin position="84"/>
        <end position="99"/>
    </location>
</feature>
<dbReference type="EMBL" id="SDMP01000015">
    <property type="protein sequence ID" value="RYR08571.1"/>
    <property type="molecule type" value="Genomic_DNA"/>
</dbReference>
<organism evidence="2 3">
    <name type="scientific">Arachis hypogaea</name>
    <name type="common">Peanut</name>
    <dbReference type="NCBI Taxonomy" id="3818"/>
    <lineage>
        <taxon>Eukaryota</taxon>
        <taxon>Viridiplantae</taxon>
        <taxon>Streptophyta</taxon>
        <taxon>Embryophyta</taxon>
        <taxon>Tracheophyta</taxon>
        <taxon>Spermatophyta</taxon>
        <taxon>Magnoliopsida</taxon>
        <taxon>eudicotyledons</taxon>
        <taxon>Gunneridae</taxon>
        <taxon>Pentapetalae</taxon>
        <taxon>rosids</taxon>
        <taxon>fabids</taxon>
        <taxon>Fabales</taxon>
        <taxon>Fabaceae</taxon>
        <taxon>Papilionoideae</taxon>
        <taxon>50 kb inversion clade</taxon>
        <taxon>dalbergioids sensu lato</taxon>
        <taxon>Dalbergieae</taxon>
        <taxon>Pterocarpus clade</taxon>
        <taxon>Arachis</taxon>
    </lineage>
</organism>
<dbReference type="AlphaFoldDB" id="A0A444Z307"/>
<dbReference type="SUPFAM" id="SSF50249">
    <property type="entry name" value="Nucleic acid-binding proteins"/>
    <property type="match status" value="1"/>
</dbReference>
<reference evidence="2 3" key="1">
    <citation type="submission" date="2019-01" db="EMBL/GenBank/DDBJ databases">
        <title>Sequencing of cultivated peanut Arachis hypogaea provides insights into genome evolution and oil improvement.</title>
        <authorList>
            <person name="Chen X."/>
        </authorList>
    </citation>
    <scope>NUCLEOTIDE SEQUENCE [LARGE SCALE GENOMIC DNA]</scope>
    <source>
        <strain evidence="3">cv. Fuhuasheng</strain>
        <tissue evidence="2">Leaves</tissue>
    </source>
</reference>
<name>A0A444Z307_ARAHY</name>
<evidence type="ECO:0000313" key="3">
    <source>
        <dbReference type="Proteomes" id="UP000289738"/>
    </source>
</evidence>